<feature type="region of interest" description="Disordered" evidence="1">
    <location>
        <begin position="1"/>
        <end position="66"/>
    </location>
</feature>
<dbReference type="PANTHER" id="PTHR10910:SF106">
    <property type="entry name" value="ADENOSINE DEAMINASE DOMAIN-CONTAINING PROTEIN 2"/>
    <property type="match status" value="1"/>
</dbReference>
<comment type="caution">
    <text evidence="3">The sequence shown here is derived from an EMBL/GenBank/DDBJ whole genome shotgun (WGS) entry which is preliminary data.</text>
</comment>
<feature type="compositionally biased region" description="Basic residues" evidence="1">
    <location>
        <begin position="1"/>
        <end position="10"/>
    </location>
</feature>
<dbReference type="GO" id="GO:0005730">
    <property type="term" value="C:nucleolus"/>
    <property type="evidence" value="ECO:0007669"/>
    <property type="project" value="TreeGrafter"/>
</dbReference>
<evidence type="ECO:0000313" key="4">
    <source>
        <dbReference type="Proteomes" id="UP000034805"/>
    </source>
</evidence>
<dbReference type="GO" id="GO:0008251">
    <property type="term" value="F:tRNA-specific adenosine deaminase activity"/>
    <property type="evidence" value="ECO:0007669"/>
    <property type="project" value="TreeGrafter"/>
</dbReference>
<evidence type="ECO:0000256" key="1">
    <source>
        <dbReference type="SAM" id="MobiDB-lite"/>
    </source>
</evidence>
<dbReference type="InterPro" id="IPR002466">
    <property type="entry name" value="A_deamin"/>
</dbReference>
<sequence>MGSYPRKREKKQLMQMAASLSQAPVKREERREIPSVHAPFASAGLSADKPDHAVPSEEAKKEATEEHDLQIKNLVLQHVKLTLDGKSKGDLCTKPSESKKTHFREERASNLKIPPRMPYSDWHKGRTAAVCSEHFDRLLQDYPEFHNCKCCLAAFILERGVFDSDGQPCEKYEVVAVGTGSSCCSGWLCFNGCVVHDCHAIVIARRALRSDDLKCKERSIYKVTSGSCLLKLKPKIFLHLYTTNAPKGAAQCTLMKSPRSSYFSQKLQCHVKGSLIPSASVYPSFWGACVCCMSDSDKLSRWAVTGLQGALLSHFIEPLYITTVVLGDSSHRFKKVSDTINKRLGVELVDQLPPPFRKHEMIFFSGETVGPQKCSSQCQKLSLNWCLGDFSIEILDSTTGCTIEGSPFISGPGYSSRLCKRAFYMAFCKIAEMNHRQDLLDLSTYRDAKTAAHLYQSTKAMVNKQFMAIGAGPWNSKQMVDMFEQYSKV</sequence>
<dbReference type="GO" id="GO:0006382">
    <property type="term" value="P:adenosine to inosine editing"/>
    <property type="evidence" value="ECO:0007669"/>
    <property type="project" value="TreeGrafter"/>
</dbReference>
<gene>
    <name evidence="3" type="ORF">Z043_111573</name>
</gene>
<organism evidence="3 4">
    <name type="scientific">Scleropages formosus</name>
    <name type="common">Asian bonytongue</name>
    <name type="synonym">Osteoglossum formosum</name>
    <dbReference type="NCBI Taxonomy" id="113540"/>
    <lineage>
        <taxon>Eukaryota</taxon>
        <taxon>Metazoa</taxon>
        <taxon>Chordata</taxon>
        <taxon>Craniata</taxon>
        <taxon>Vertebrata</taxon>
        <taxon>Euteleostomi</taxon>
        <taxon>Actinopterygii</taxon>
        <taxon>Neopterygii</taxon>
        <taxon>Teleostei</taxon>
        <taxon>Osteoglossocephala</taxon>
        <taxon>Osteoglossomorpha</taxon>
        <taxon>Osteoglossiformes</taxon>
        <taxon>Osteoglossidae</taxon>
        <taxon>Scleropages</taxon>
    </lineage>
</organism>
<dbReference type="PROSITE" id="PS50141">
    <property type="entry name" value="A_DEAMIN_EDITASE"/>
    <property type="match status" value="1"/>
</dbReference>
<dbReference type="GO" id="GO:0006396">
    <property type="term" value="P:RNA processing"/>
    <property type="evidence" value="ECO:0007669"/>
    <property type="project" value="InterPro"/>
</dbReference>
<name>A0A0N8JZL3_SCLFO</name>
<dbReference type="PANTHER" id="PTHR10910">
    <property type="entry name" value="EUKARYOTE SPECIFIC DSRNA BINDING PROTEIN"/>
    <property type="match status" value="1"/>
</dbReference>
<feature type="compositionally biased region" description="Basic and acidic residues" evidence="1">
    <location>
        <begin position="25"/>
        <end position="34"/>
    </location>
</feature>
<dbReference type="STRING" id="113540.ENSSFOP00015008506"/>
<dbReference type="Proteomes" id="UP000034805">
    <property type="component" value="Unassembled WGS sequence"/>
</dbReference>
<dbReference type="GO" id="GO:0003725">
    <property type="term" value="F:double-stranded RNA binding"/>
    <property type="evidence" value="ECO:0007669"/>
    <property type="project" value="TreeGrafter"/>
</dbReference>
<evidence type="ECO:0000259" key="2">
    <source>
        <dbReference type="PROSITE" id="PS50141"/>
    </source>
</evidence>
<evidence type="ECO:0000313" key="3">
    <source>
        <dbReference type="EMBL" id="KPP69657.1"/>
    </source>
</evidence>
<dbReference type="EMBL" id="JARO02003859">
    <property type="protein sequence ID" value="KPP69657.1"/>
    <property type="molecule type" value="Genomic_DNA"/>
</dbReference>
<dbReference type="Pfam" id="PF02137">
    <property type="entry name" value="A_deamin"/>
    <property type="match status" value="1"/>
</dbReference>
<accession>A0A0N8JZL3</accession>
<dbReference type="SMART" id="SM00552">
    <property type="entry name" value="ADEAMc"/>
    <property type="match status" value="1"/>
</dbReference>
<dbReference type="AlphaFoldDB" id="A0A0N8JZL3"/>
<reference evidence="3 4" key="1">
    <citation type="submission" date="2015-08" db="EMBL/GenBank/DDBJ databases">
        <title>The genome of the Asian arowana (Scleropages formosus).</title>
        <authorList>
            <person name="Tan M.H."/>
            <person name="Gan H.M."/>
            <person name="Croft L.J."/>
            <person name="Austin C.M."/>
        </authorList>
    </citation>
    <scope>NUCLEOTIDE SEQUENCE [LARGE SCALE GENOMIC DNA]</scope>
    <source>
        <strain evidence="3">Aro1</strain>
    </source>
</reference>
<dbReference type="GO" id="GO:0003726">
    <property type="term" value="F:double-stranded RNA adenosine deaminase activity"/>
    <property type="evidence" value="ECO:0007669"/>
    <property type="project" value="TreeGrafter"/>
</dbReference>
<dbReference type="GO" id="GO:0005737">
    <property type="term" value="C:cytoplasm"/>
    <property type="evidence" value="ECO:0007669"/>
    <property type="project" value="TreeGrafter"/>
</dbReference>
<feature type="compositionally biased region" description="Basic and acidic residues" evidence="1">
    <location>
        <begin position="48"/>
        <end position="66"/>
    </location>
</feature>
<proteinExistence type="predicted"/>
<protein>
    <submittedName>
        <fullName evidence="3">Adenosine deaminase domain-containing protein 2-like</fullName>
    </submittedName>
</protein>
<feature type="domain" description="A to I editase" evidence="2">
    <location>
        <begin position="176"/>
        <end position="477"/>
    </location>
</feature>